<dbReference type="GO" id="GO:0003824">
    <property type="term" value="F:catalytic activity"/>
    <property type="evidence" value="ECO:0007669"/>
    <property type="project" value="InterPro"/>
</dbReference>
<feature type="chain" id="PRO_5018707657" description="PLD phosphodiesterase domain-containing protein" evidence="2">
    <location>
        <begin position="23"/>
        <end position="443"/>
    </location>
</feature>
<proteinExistence type="inferred from homology"/>
<dbReference type="InterPro" id="IPR001736">
    <property type="entry name" value="PLipase_D/transphosphatidylase"/>
</dbReference>
<feature type="signal peptide" evidence="2">
    <location>
        <begin position="1"/>
        <end position="22"/>
    </location>
</feature>
<feature type="domain" description="PLD phosphodiesterase" evidence="3">
    <location>
        <begin position="373"/>
        <end position="399"/>
    </location>
</feature>
<evidence type="ECO:0000256" key="1">
    <source>
        <dbReference type="ARBA" id="ARBA00008664"/>
    </source>
</evidence>
<dbReference type="AlphaFoldDB" id="A0A3S1BSF0"/>
<dbReference type="OrthoDB" id="1923775at2759"/>
<protein>
    <recommendedName>
        <fullName evidence="3">PLD phosphodiesterase domain-containing protein</fullName>
    </recommendedName>
</protein>
<dbReference type="InterPro" id="IPR050874">
    <property type="entry name" value="Diverse_PLD-related"/>
</dbReference>
<dbReference type="Pfam" id="PF00614">
    <property type="entry name" value="PLDc"/>
    <property type="match status" value="2"/>
</dbReference>
<comment type="caution">
    <text evidence="4">The sequence shown here is derived from an EMBL/GenBank/DDBJ whole genome shotgun (WGS) entry which is preliminary data.</text>
</comment>
<dbReference type="SUPFAM" id="SSF56024">
    <property type="entry name" value="Phospholipase D/nuclease"/>
    <property type="match status" value="2"/>
</dbReference>
<dbReference type="STRING" id="188477.A0A3S1BSF0"/>
<gene>
    <name evidence="4" type="ORF">EGW08_004593</name>
</gene>
<dbReference type="PANTHER" id="PTHR10185:SF17">
    <property type="entry name" value="GM01519P-RELATED"/>
    <property type="match status" value="1"/>
</dbReference>
<dbReference type="Proteomes" id="UP000271974">
    <property type="component" value="Unassembled WGS sequence"/>
</dbReference>
<reference evidence="4 5" key="1">
    <citation type="submission" date="2019-01" db="EMBL/GenBank/DDBJ databases">
        <title>A draft genome assembly of the solar-powered sea slug Elysia chlorotica.</title>
        <authorList>
            <person name="Cai H."/>
            <person name="Li Q."/>
            <person name="Fang X."/>
            <person name="Li J."/>
            <person name="Curtis N.E."/>
            <person name="Altenburger A."/>
            <person name="Shibata T."/>
            <person name="Feng M."/>
            <person name="Maeda T."/>
            <person name="Schwartz J.A."/>
            <person name="Shigenobu S."/>
            <person name="Lundholm N."/>
            <person name="Nishiyama T."/>
            <person name="Yang H."/>
            <person name="Hasebe M."/>
            <person name="Li S."/>
            <person name="Pierce S.K."/>
            <person name="Wang J."/>
        </authorList>
    </citation>
    <scope>NUCLEOTIDE SEQUENCE [LARGE SCALE GENOMIC DNA]</scope>
    <source>
        <strain evidence="4">EC2010</strain>
        <tissue evidence="4">Whole organism of an adult</tissue>
    </source>
</reference>
<dbReference type="PROSITE" id="PS50035">
    <property type="entry name" value="PLD"/>
    <property type="match status" value="2"/>
</dbReference>
<dbReference type="EMBL" id="RQTK01000104">
    <property type="protein sequence ID" value="RUS87670.1"/>
    <property type="molecule type" value="Genomic_DNA"/>
</dbReference>
<evidence type="ECO:0000313" key="4">
    <source>
        <dbReference type="EMBL" id="RUS87670.1"/>
    </source>
</evidence>
<dbReference type="Gene3D" id="3.30.870.10">
    <property type="entry name" value="Endonuclease Chain A"/>
    <property type="match status" value="2"/>
</dbReference>
<dbReference type="SMART" id="SM00155">
    <property type="entry name" value="PLDc"/>
    <property type="match status" value="2"/>
</dbReference>
<dbReference type="PANTHER" id="PTHR10185">
    <property type="entry name" value="PHOSPHOLIPASE D - RELATED"/>
    <property type="match status" value="1"/>
</dbReference>
<dbReference type="InterPro" id="IPR032803">
    <property type="entry name" value="PLDc_3"/>
</dbReference>
<dbReference type="Pfam" id="PF13918">
    <property type="entry name" value="PLDc_3"/>
    <property type="match status" value="1"/>
</dbReference>
<sequence length="443" mass="50953">MPSSGIKMLLTIMSMVFLVVTGEPQLIYKFDIPNLVKDFKCTETCKFTLVESMPENLTYPAFEPIMMSTYKAHKRILEKVKKTLYLSSCYWSLVGTDTDYHDYSSAEGEDILKHLYDLTKDGTISLKIAQNNTNKDTQMLESVGAEVRTPDFKRLLHYGILHTKMWVADNAHVYIGSANFDWRSYTQTKETGVLIEDCPCLGEDAAKIFEVYWYLGNPNSHIPQHWPANLSTAINVSNPAVLNYNDTNGEVYISSSPPQFCTTGRTGDIDAIVNVIRSAKKFIYISVMDYLPEILYAEPRVYWPIIDQELRNIAFNDGVQVYLLASHWQHTIEDMYAFLRSLDELHTTKFHKIDIHVKLFTVPADESQKKIPYSRVNHSKYMVTDQHAYIGTSNWSGDYFKYTGGVGFILKQSDGASSNLRQQLVQLFLRDWNSEYSKYVYRF</sequence>
<keyword evidence="5" id="KW-1185">Reference proteome</keyword>
<evidence type="ECO:0000313" key="5">
    <source>
        <dbReference type="Proteomes" id="UP000271974"/>
    </source>
</evidence>
<feature type="domain" description="PLD phosphodiesterase" evidence="3">
    <location>
        <begin position="157"/>
        <end position="184"/>
    </location>
</feature>
<name>A0A3S1BSF0_ELYCH</name>
<dbReference type="CDD" id="cd09107">
    <property type="entry name" value="PLDc_vPLD3_4_5_like_2"/>
    <property type="match status" value="1"/>
</dbReference>
<accession>A0A3S1BSF0</accession>
<comment type="similarity">
    <text evidence="1">Belongs to the phospholipase D family.</text>
</comment>
<evidence type="ECO:0000259" key="3">
    <source>
        <dbReference type="PROSITE" id="PS50035"/>
    </source>
</evidence>
<organism evidence="4 5">
    <name type="scientific">Elysia chlorotica</name>
    <name type="common">Eastern emerald elysia</name>
    <name type="synonym">Sea slug</name>
    <dbReference type="NCBI Taxonomy" id="188477"/>
    <lineage>
        <taxon>Eukaryota</taxon>
        <taxon>Metazoa</taxon>
        <taxon>Spiralia</taxon>
        <taxon>Lophotrochozoa</taxon>
        <taxon>Mollusca</taxon>
        <taxon>Gastropoda</taxon>
        <taxon>Heterobranchia</taxon>
        <taxon>Euthyneura</taxon>
        <taxon>Panpulmonata</taxon>
        <taxon>Sacoglossa</taxon>
        <taxon>Placobranchoidea</taxon>
        <taxon>Plakobranchidae</taxon>
        <taxon>Elysia</taxon>
    </lineage>
</organism>
<keyword evidence="2" id="KW-0732">Signal</keyword>
<evidence type="ECO:0000256" key="2">
    <source>
        <dbReference type="SAM" id="SignalP"/>
    </source>
</evidence>